<feature type="compositionally biased region" description="Polar residues" evidence="9">
    <location>
        <begin position="455"/>
        <end position="465"/>
    </location>
</feature>
<evidence type="ECO:0000259" key="10">
    <source>
        <dbReference type="PROSITE" id="PS50011"/>
    </source>
</evidence>
<feature type="compositionally biased region" description="Polar residues" evidence="9">
    <location>
        <begin position="717"/>
        <end position="731"/>
    </location>
</feature>
<evidence type="ECO:0000313" key="11">
    <source>
        <dbReference type="EMBL" id="GAX84746.1"/>
    </source>
</evidence>
<feature type="region of interest" description="Disordered" evidence="9">
    <location>
        <begin position="437"/>
        <end position="465"/>
    </location>
</feature>
<dbReference type="Pfam" id="PF00069">
    <property type="entry name" value="Pkinase"/>
    <property type="match status" value="1"/>
</dbReference>
<dbReference type="EC" id="2.7.11.22" evidence="1"/>
<name>A0A250XNY4_9CHLO</name>
<proteinExistence type="predicted"/>
<evidence type="ECO:0000256" key="5">
    <source>
        <dbReference type="ARBA" id="ARBA00022777"/>
    </source>
</evidence>
<dbReference type="PANTHER" id="PTHR24055">
    <property type="entry name" value="MITOGEN-ACTIVATED PROTEIN KINASE"/>
    <property type="match status" value="1"/>
</dbReference>
<feature type="region of interest" description="Disordered" evidence="9">
    <location>
        <begin position="902"/>
        <end position="926"/>
    </location>
</feature>
<keyword evidence="4" id="KW-0547">Nucleotide-binding</keyword>
<evidence type="ECO:0000313" key="12">
    <source>
        <dbReference type="Proteomes" id="UP000232323"/>
    </source>
</evidence>
<protein>
    <recommendedName>
        <fullName evidence="1">cyclin-dependent kinase</fullName>
        <ecNumber evidence="1">2.7.11.22</ecNumber>
    </recommendedName>
</protein>
<feature type="compositionally biased region" description="Polar residues" evidence="9">
    <location>
        <begin position="410"/>
        <end position="425"/>
    </location>
</feature>
<feature type="compositionally biased region" description="Polar residues" evidence="9">
    <location>
        <begin position="565"/>
        <end position="574"/>
    </location>
</feature>
<dbReference type="PROSITE" id="PS00108">
    <property type="entry name" value="PROTEIN_KINASE_ST"/>
    <property type="match status" value="1"/>
</dbReference>
<sequence length="926" mass="101017">MERYEFLQKIAEGAYGTVWKCCERGTGRLVAVKKIKDVTLPGSEEYEFSIREIKVLHILKHRNVVSLLQAYQSTRGRLYLVFEYVEHTFHGLLKTYPSGLDPDQVKSATWQLLKALKYTHKNNIIHRDIKPSNILVNSEGVVKLCDFGFARALEDSVVAAYTTYVVTRWYRPPEILVGDVYGPAVDVWAVGCIFMELMTGKPLFPGKHHNDQLWQVLQGVGRLTDHHMRLMRKDPQFISFRQPLPHEYRPLSSRFPDLPHDAMEVMRACLHPDPSQRLTVEQLMRLPYFEGAEENIPYMDEVELLIAGQGKAPHAVSVPILRAPMFSDFHWQHEQIGVGDFRLPDNALDVQQDQETAGQQYKVTQGAVPDTAARTRAAIAEARATVAAAAEEVEVQSSSCVLGVGKGRTSELTSNDTQRAQSGLRNSEFNFLELTQKNSTATTSSSRPSEAARYPSSNAMPSNALSGAALDQDFDSDLKALRRVLTLPHHSTLSDQELYYQRISDPSSATAVNAEHVSELAAKDKGLNPGAPTTLLSTETRANHKATTGHHSRSNSHEGVGLPAPSSSATTAELRSQVRYSPPRQAAGVVRAQLPSIKRSTSEYGTTLPIEAGSLPKTVFNHVGHQGMLPNHEQQQQQEKVPKATSGSPLAPTPHQQQQTAFAVRQRRKTQSLDGQCLVTPGESDWQPQLTAIPSGEGSKEVPQRTRVPRFSGSGGNSFRTQLSHLQSPPTATVLPPRISAPALSSLPPEAPKASVRLQRGHALSVAPSIPTSQRDPQPSVDPSMPTSQRGPQPSVDPSIPTSQRGPQPSPVIQAGHLPALDLKPIITDQTMGMTQTAATTVNKAKGHVQGQVVGRHGLVRPAVSSLTYHAQLPLRGVQVTPALFKAQLPVLQGVRGTSGLSTGGYSSSGSNKAEQRKIPRAASGL</sequence>
<feature type="region of interest" description="Disordered" evidence="9">
    <location>
        <begin position="542"/>
        <end position="587"/>
    </location>
</feature>
<evidence type="ECO:0000256" key="3">
    <source>
        <dbReference type="ARBA" id="ARBA00022679"/>
    </source>
</evidence>
<comment type="catalytic activity">
    <reaction evidence="7">
        <text>L-threonyl-[protein] + ATP = O-phospho-L-threonyl-[protein] + ADP + H(+)</text>
        <dbReference type="Rhea" id="RHEA:46608"/>
        <dbReference type="Rhea" id="RHEA-COMP:11060"/>
        <dbReference type="Rhea" id="RHEA-COMP:11605"/>
        <dbReference type="ChEBI" id="CHEBI:15378"/>
        <dbReference type="ChEBI" id="CHEBI:30013"/>
        <dbReference type="ChEBI" id="CHEBI:30616"/>
        <dbReference type="ChEBI" id="CHEBI:61977"/>
        <dbReference type="ChEBI" id="CHEBI:456216"/>
        <dbReference type="EC" id="2.7.11.22"/>
    </reaction>
</comment>
<dbReference type="PROSITE" id="PS50011">
    <property type="entry name" value="PROTEIN_KINASE_DOM"/>
    <property type="match status" value="1"/>
</dbReference>
<dbReference type="AlphaFoldDB" id="A0A250XNY4"/>
<keyword evidence="2" id="KW-0723">Serine/threonine-protein kinase</keyword>
<feature type="domain" description="Protein kinase" evidence="10">
    <location>
        <begin position="4"/>
        <end position="289"/>
    </location>
</feature>
<dbReference type="GO" id="GO:0004693">
    <property type="term" value="F:cyclin-dependent protein serine/threonine kinase activity"/>
    <property type="evidence" value="ECO:0007669"/>
    <property type="project" value="UniProtKB-EC"/>
</dbReference>
<dbReference type="InterPro" id="IPR000719">
    <property type="entry name" value="Prot_kinase_dom"/>
</dbReference>
<feature type="compositionally biased region" description="Basic residues" evidence="9">
    <location>
        <begin position="543"/>
        <end position="554"/>
    </location>
</feature>
<feature type="region of interest" description="Disordered" evidence="9">
    <location>
        <begin position="406"/>
        <end position="425"/>
    </location>
</feature>
<feature type="compositionally biased region" description="Low complexity" evidence="9">
    <location>
        <begin position="902"/>
        <end position="911"/>
    </location>
</feature>
<evidence type="ECO:0000256" key="7">
    <source>
        <dbReference type="ARBA" id="ARBA00047811"/>
    </source>
</evidence>
<keyword evidence="6" id="KW-0067">ATP-binding</keyword>
<organism evidence="11 12">
    <name type="scientific">Chlamydomonas eustigma</name>
    <dbReference type="NCBI Taxonomy" id="1157962"/>
    <lineage>
        <taxon>Eukaryota</taxon>
        <taxon>Viridiplantae</taxon>
        <taxon>Chlorophyta</taxon>
        <taxon>core chlorophytes</taxon>
        <taxon>Chlorophyceae</taxon>
        <taxon>CS clade</taxon>
        <taxon>Chlamydomonadales</taxon>
        <taxon>Chlamydomonadaceae</taxon>
        <taxon>Chlamydomonas</taxon>
    </lineage>
</organism>
<accession>A0A250XNY4</accession>
<dbReference type="SUPFAM" id="SSF56112">
    <property type="entry name" value="Protein kinase-like (PK-like)"/>
    <property type="match status" value="1"/>
</dbReference>
<dbReference type="FunFam" id="3.30.200.20:FF:000049">
    <property type="entry name" value="cyclin-dependent kinase-like 1 isoform X1"/>
    <property type="match status" value="1"/>
</dbReference>
<reference evidence="11 12" key="1">
    <citation type="submission" date="2017-08" db="EMBL/GenBank/DDBJ databases">
        <title>Acidophilic green algal genome provides insights into adaptation to an acidic environment.</title>
        <authorList>
            <person name="Hirooka S."/>
            <person name="Hirose Y."/>
            <person name="Kanesaki Y."/>
            <person name="Higuchi S."/>
            <person name="Fujiwara T."/>
            <person name="Onuma R."/>
            <person name="Era A."/>
            <person name="Ohbayashi R."/>
            <person name="Uzuka A."/>
            <person name="Nozaki H."/>
            <person name="Yoshikawa H."/>
            <person name="Miyagishima S.Y."/>
        </authorList>
    </citation>
    <scope>NUCLEOTIDE SEQUENCE [LARGE SCALE GENOMIC DNA]</scope>
    <source>
        <strain evidence="11 12">NIES-2499</strain>
    </source>
</reference>
<evidence type="ECO:0000256" key="2">
    <source>
        <dbReference type="ARBA" id="ARBA00022527"/>
    </source>
</evidence>
<comment type="caution">
    <text evidence="11">The sequence shown here is derived from an EMBL/GenBank/DDBJ whole genome shotgun (WGS) entry which is preliminary data.</text>
</comment>
<dbReference type="InterPro" id="IPR011009">
    <property type="entry name" value="Kinase-like_dom_sf"/>
</dbReference>
<gene>
    <name evidence="11" type="ORF">CEUSTIGMA_g12168.t1</name>
</gene>
<evidence type="ECO:0000256" key="6">
    <source>
        <dbReference type="ARBA" id="ARBA00022840"/>
    </source>
</evidence>
<dbReference type="InterPro" id="IPR008271">
    <property type="entry name" value="Ser/Thr_kinase_AS"/>
</dbReference>
<keyword evidence="12" id="KW-1185">Reference proteome</keyword>
<dbReference type="OrthoDB" id="548217at2759"/>
<keyword evidence="5" id="KW-0418">Kinase</keyword>
<dbReference type="GO" id="GO:0005524">
    <property type="term" value="F:ATP binding"/>
    <property type="evidence" value="ECO:0007669"/>
    <property type="project" value="UniProtKB-KW"/>
</dbReference>
<dbReference type="FunFam" id="1.10.510.10:FF:000980">
    <property type="entry name" value="Predicted protein"/>
    <property type="match status" value="1"/>
</dbReference>
<comment type="catalytic activity">
    <reaction evidence="8">
        <text>L-seryl-[protein] + ATP = O-phospho-L-seryl-[protein] + ADP + H(+)</text>
        <dbReference type="Rhea" id="RHEA:17989"/>
        <dbReference type="Rhea" id="RHEA-COMP:9863"/>
        <dbReference type="Rhea" id="RHEA-COMP:11604"/>
        <dbReference type="ChEBI" id="CHEBI:15378"/>
        <dbReference type="ChEBI" id="CHEBI:29999"/>
        <dbReference type="ChEBI" id="CHEBI:30616"/>
        <dbReference type="ChEBI" id="CHEBI:83421"/>
        <dbReference type="ChEBI" id="CHEBI:456216"/>
        <dbReference type="EC" id="2.7.11.22"/>
    </reaction>
</comment>
<evidence type="ECO:0000256" key="9">
    <source>
        <dbReference type="SAM" id="MobiDB-lite"/>
    </source>
</evidence>
<feature type="compositionally biased region" description="Low complexity" evidence="9">
    <location>
        <begin position="735"/>
        <end position="755"/>
    </location>
</feature>
<dbReference type="STRING" id="1157962.A0A250XNY4"/>
<dbReference type="Gene3D" id="1.10.510.10">
    <property type="entry name" value="Transferase(Phosphotransferase) domain 1"/>
    <property type="match status" value="1"/>
</dbReference>
<dbReference type="Proteomes" id="UP000232323">
    <property type="component" value="Unassembled WGS sequence"/>
</dbReference>
<dbReference type="Gene3D" id="3.30.200.20">
    <property type="entry name" value="Phosphorylase Kinase, domain 1"/>
    <property type="match status" value="1"/>
</dbReference>
<keyword evidence="3" id="KW-0808">Transferase</keyword>
<dbReference type="EMBL" id="BEGY01000134">
    <property type="protein sequence ID" value="GAX84746.1"/>
    <property type="molecule type" value="Genomic_DNA"/>
</dbReference>
<dbReference type="SMART" id="SM00220">
    <property type="entry name" value="S_TKc"/>
    <property type="match status" value="1"/>
</dbReference>
<feature type="region of interest" description="Disordered" evidence="9">
    <location>
        <begin position="632"/>
        <end position="815"/>
    </location>
</feature>
<evidence type="ECO:0000256" key="8">
    <source>
        <dbReference type="ARBA" id="ARBA00048367"/>
    </source>
</evidence>
<evidence type="ECO:0000256" key="1">
    <source>
        <dbReference type="ARBA" id="ARBA00012425"/>
    </source>
</evidence>
<dbReference type="InterPro" id="IPR050117">
    <property type="entry name" value="MAPK"/>
</dbReference>
<evidence type="ECO:0000256" key="4">
    <source>
        <dbReference type="ARBA" id="ARBA00022741"/>
    </source>
</evidence>
<feature type="compositionally biased region" description="Polar residues" evidence="9">
    <location>
        <begin position="437"/>
        <end position="448"/>
    </location>
</feature>